<dbReference type="Gene3D" id="3.20.20.80">
    <property type="entry name" value="Glycosidases"/>
    <property type="match status" value="1"/>
</dbReference>
<organism evidence="14 15">
    <name type="scientific">Penicillium cataractarum</name>
    <dbReference type="NCBI Taxonomy" id="2100454"/>
    <lineage>
        <taxon>Eukaryota</taxon>
        <taxon>Fungi</taxon>
        <taxon>Dikarya</taxon>
        <taxon>Ascomycota</taxon>
        <taxon>Pezizomycotina</taxon>
        <taxon>Eurotiomycetes</taxon>
        <taxon>Eurotiomycetidae</taxon>
        <taxon>Eurotiales</taxon>
        <taxon>Aspergillaceae</taxon>
        <taxon>Penicillium</taxon>
    </lineage>
</organism>
<dbReference type="OrthoDB" id="1293114at2759"/>
<dbReference type="EMBL" id="JAPZBS010000009">
    <property type="protein sequence ID" value="KAJ5358879.1"/>
    <property type="molecule type" value="Genomic_DNA"/>
</dbReference>
<evidence type="ECO:0000256" key="13">
    <source>
        <dbReference type="SAM" id="SignalP"/>
    </source>
</evidence>
<dbReference type="EC" id="3.2.1.58" evidence="10"/>
<dbReference type="GO" id="GO:0009277">
    <property type="term" value="C:fungal-type cell wall"/>
    <property type="evidence" value="ECO:0007669"/>
    <property type="project" value="TreeGrafter"/>
</dbReference>
<evidence type="ECO:0000313" key="15">
    <source>
        <dbReference type="Proteomes" id="UP001147782"/>
    </source>
</evidence>
<name>A0A9W9RHC8_9EURO</name>
<dbReference type="GO" id="GO:0005975">
    <property type="term" value="P:carbohydrate metabolic process"/>
    <property type="evidence" value="ECO:0007669"/>
    <property type="project" value="InterPro"/>
</dbReference>
<protein>
    <recommendedName>
        <fullName evidence="10">glucan 1,3-beta-glucosidase</fullName>
        <ecNumber evidence="10">3.2.1.58</ecNumber>
    </recommendedName>
    <alternativeName>
        <fullName evidence="11">Exo-1,3-beta-glucanase</fullName>
    </alternativeName>
</protein>
<feature type="chain" id="PRO_5040821624" description="glucan 1,3-beta-glucosidase" evidence="13">
    <location>
        <begin position="21"/>
        <end position="319"/>
    </location>
</feature>
<dbReference type="GO" id="GO:0042973">
    <property type="term" value="F:glucan endo-1,3-beta-D-glucosidase activity"/>
    <property type="evidence" value="ECO:0007669"/>
    <property type="project" value="TreeGrafter"/>
</dbReference>
<keyword evidence="6" id="KW-0378">Hydrolase</keyword>
<reference evidence="14" key="2">
    <citation type="journal article" date="2023" name="IMA Fungus">
        <title>Comparative genomic study of the Penicillium genus elucidates a diverse pangenome and 15 lateral gene transfer events.</title>
        <authorList>
            <person name="Petersen C."/>
            <person name="Sorensen T."/>
            <person name="Nielsen M.R."/>
            <person name="Sondergaard T.E."/>
            <person name="Sorensen J.L."/>
            <person name="Fitzpatrick D.A."/>
            <person name="Frisvad J.C."/>
            <person name="Nielsen K.L."/>
        </authorList>
    </citation>
    <scope>NUCLEOTIDE SEQUENCE</scope>
    <source>
        <strain evidence="14">IBT 29864</strain>
    </source>
</reference>
<dbReference type="GeneID" id="81443384"/>
<evidence type="ECO:0000256" key="12">
    <source>
        <dbReference type="RuleBase" id="RU004335"/>
    </source>
</evidence>
<dbReference type="GO" id="GO:0071555">
    <property type="term" value="P:cell wall organization"/>
    <property type="evidence" value="ECO:0007669"/>
    <property type="project" value="TreeGrafter"/>
</dbReference>
<dbReference type="PANTHER" id="PTHR16631:SF26">
    <property type="entry name" value="GLUCAN 1,3-BETA-GLUCOSIDASE"/>
    <property type="match status" value="1"/>
</dbReference>
<keyword evidence="5 13" id="KW-0732">Signal</keyword>
<sequence>MRVSGLLPIILAAAPAVVSARGTLGFSLGDKNADGTCKSTSDYEADFDNLKSLATLVRTYSGTECDTPQNIIPAAKNKGFKVVLGIWVGAQDKTDMSTNDASFLKDFAALKKTVPGNEDVIEAITVGSETLYRGDLTGPQLHNYISAVAKQFPKVTVGTADSWNKFADGTADDLFTTDTDANPMVTYVLANAFAYWQGTAADKAYQTYFDDMAGAMSHIQKVAGTNSDKIRVINGETGWPTDGGSDYDAALAGTANAQTFWKTGVCGMLAWGVDLFYFEAYDESWKPDSTGDNGKAMDEKHWGLFTAGRKLKFDTSCPK</sequence>
<evidence type="ECO:0000256" key="2">
    <source>
        <dbReference type="ARBA" id="ARBA00008773"/>
    </source>
</evidence>
<evidence type="ECO:0000256" key="8">
    <source>
        <dbReference type="ARBA" id="ARBA00023295"/>
    </source>
</evidence>
<keyword evidence="15" id="KW-1185">Reference proteome</keyword>
<evidence type="ECO:0000256" key="9">
    <source>
        <dbReference type="ARBA" id="ARBA00036824"/>
    </source>
</evidence>
<evidence type="ECO:0000256" key="3">
    <source>
        <dbReference type="ARBA" id="ARBA00022512"/>
    </source>
</evidence>
<gene>
    <name evidence="14" type="ORF">N7496_011292</name>
</gene>
<comment type="caution">
    <text evidence="14">The sequence shown here is derived from an EMBL/GenBank/DDBJ whole genome shotgun (WGS) entry which is preliminary data.</text>
</comment>
<accession>A0A9W9RHC8</accession>
<evidence type="ECO:0000313" key="14">
    <source>
        <dbReference type="EMBL" id="KAJ5358879.1"/>
    </source>
</evidence>
<evidence type="ECO:0000256" key="1">
    <source>
        <dbReference type="ARBA" id="ARBA00004191"/>
    </source>
</evidence>
<dbReference type="InterPro" id="IPR050732">
    <property type="entry name" value="Beta-glucan_modifiers"/>
</dbReference>
<comment type="similarity">
    <text evidence="2 12">Belongs to the glycosyl hydrolase 17 family.</text>
</comment>
<keyword evidence="3" id="KW-0134">Cell wall</keyword>
<evidence type="ECO:0000256" key="7">
    <source>
        <dbReference type="ARBA" id="ARBA00023180"/>
    </source>
</evidence>
<dbReference type="PANTHER" id="PTHR16631">
    <property type="entry name" value="GLUCAN 1,3-BETA-GLUCOSIDASE"/>
    <property type="match status" value="1"/>
</dbReference>
<dbReference type="AlphaFoldDB" id="A0A9W9RHC8"/>
<keyword evidence="7" id="KW-0325">Glycoprotein</keyword>
<dbReference type="SUPFAM" id="SSF51445">
    <property type="entry name" value="(Trans)glycosidases"/>
    <property type="match status" value="1"/>
</dbReference>
<reference evidence="14" key="1">
    <citation type="submission" date="2022-11" db="EMBL/GenBank/DDBJ databases">
        <authorList>
            <person name="Petersen C."/>
        </authorList>
    </citation>
    <scope>NUCLEOTIDE SEQUENCE</scope>
    <source>
        <strain evidence="14">IBT 29864</strain>
    </source>
</reference>
<comment type="catalytic activity">
    <reaction evidence="9">
        <text>Successive hydrolysis of beta-D-glucose units from the non-reducing ends of (1-&gt;3)-beta-D-glucans, releasing alpha-glucose.</text>
        <dbReference type="EC" id="3.2.1.58"/>
    </reaction>
</comment>
<feature type="signal peptide" evidence="13">
    <location>
        <begin position="1"/>
        <end position="20"/>
    </location>
</feature>
<keyword evidence="8" id="KW-0326">Glycosidase</keyword>
<evidence type="ECO:0000256" key="5">
    <source>
        <dbReference type="ARBA" id="ARBA00022729"/>
    </source>
</evidence>
<dbReference type="GO" id="GO:0004338">
    <property type="term" value="F:glucan exo-1,3-beta-glucosidase activity"/>
    <property type="evidence" value="ECO:0007669"/>
    <property type="project" value="UniProtKB-EC"/>
</dbReference>
<keyword evidence="4" id="KW-0964">Secreted</keyword>
<dbReference type="Proteomes" id="UP001147782">
    <property type="component" value="Unassembled WGS sequence"/>
</dbReference>
<comment type="subcellular location">
    <subcellularLocation>
        <location evidence="1">Secreted</location>
        <location evidence="1">Cell wall</location>
    </subcellularLocation>
</comment>
<evidence type="ECO:0000256" key="4">
    <source>
        <dbReference type="ARBA" id="ARBA00022525"/>
    </source>
</evidence>
<dbReference type="InterPro" id="IPR000490">
    <property type="entry name" value="Glyco_hydro_17"/>
</dbReference>
<dbReference type="Pfam" id="PF00332">
    <property type="entry name" value="Glyco_hydro_17"/>
    <property type="match status" value="1"/>
</dbReference>
<dbReference type="GO" id="GO:0005576">
    <property type="term" value="C:extracellular region"/>
    <property type="evidence" value="ECO:0007669"/>
    <property type="project" value="TreeGrafter"/>
</dbReference>
<evidence type="ECO:0000256" key="11">
    <source>
        <dbReference type="ARBA" id="ARBA00041761"/>
    </source>
</evidence>
<evidence type="ECO:0000256" key="6">
    <source>
        <dbReference type="ARBA" id="ARBA00022801"/>
    </source>
</evidence>
<dbReference type="RefSeq" id="XP_056550165.1">
    <property type="nucleotide sequence ID" value="XM_056704205.1"/>
</dbReference>
<dbReference type="GO" id="GO:0009986">
    <property type="term" value="C:cell surface"/>
    <property type="evidence" value="ECO:0007669"/>
    <property type="project" value="TreeGrafter"/>
</dbReference>
<proteinExistence type="inferred from homology"/>
<evidence type="ECO:0000256" key="10">
    <source>
        <dbReference type="ARBA" id="ARBA00038929"/>
    </source>
</evidence>
<dbReference type="InterPro" id="IPR017853">
    <property type="entry name" value="GH"/>
</dbReference>